<dbReference type="EMBL" id="JABELX010000016">
    <property type="protein sequence ID" value="NNH74768.1"/>
    <property type="molecule type" value="Genomic_DNA"/>
</dbReference>
<comment type="caution">
    <text evidence="1">The sequence shown here is derived from an EMBL/GenBank/DDBJ whole genome shotgun (WGS) entry which is preliminary data.</text>
</comment>
<dbReference type="Proteomes" id="UP000586827">
    <property type="component" value="Unassembled WGS sequence"/>
</dbReference>
<dbReference type="AlphaFoldDB" id="A0A849CAM5"/>
<protein>
    <submittedName>
        <fullName evidence="1">Uncharacterized protein</fullName>
    </submittedName>
</protein>
<proteinExistence type="predicted"/>
<accession>A0A849CAM5</accession>
<name>A0A849CAM5_9NOCA</name>
<evidence type="ECO:0000313" key="1">
    <source>
        <dbReference type="EMBL" id="NNH74768.1"/>
    </source>
</evidence>
<organism evidence="1 2">
    <name type="scientific">Nocardia uniformis</name>
    <dbReference type="NCBI Taxonomy" id="53432"/>
    <lineage>
        <taxon>Bacteria</taxon>
        <taxon>Bacillati</taxon>
        <taxon>Actinomycetota</taxon>
        <taxon>Actinomycetes</taxon>
        <taxon>Mycobacteriales</taxon>
        <taxon>Nocardiaceae</taxon>
        <taxon>Nocardia</taxon>
    </lineage>
</organism>
<gene>
    <name evidence="1" type="ORF">HLB23_33795</name>
</gene>
<reference evidence="1 2" key="1">
    <citation type="submission" date="2020-05" db="EMBL/GenBank/DDBJ databases">
        <title>MicrobeNet Type strains.</title>
        <authorList>
            <person name="Nicholson A.C."/>
        </authorList>
    </citation>
    <scope>NUCLEOTIDE SEQUENCE [LARGE SCALE GENOMIC DNA]</scope>
    <source>
        <strain evidence="1 2">JCM 3224</strain>
    </source>
</reference>
<evidence type="ECO:0000313" key="2">
    <source>
        <dbReference type="Proteomes" id="UP000586827"/>
    </source>
</evidence>
<sequence length="47" mass="5096">MSGVRAGFSAIEARGATVFVTVFVTGRACATPHEPLDSVVERFRGRW</sequence>
<keyword evidence="2" id="KW-1185">Reference proteome</keyword>
<dbReference type="RefSeq" id="WP_169815200.1">
    <property type="nucleotide sequence ID" value="NZ_JABELX010000016.1"/>
</dbReference>